<dbReference type="AlphaFoldDB" id="A0A1G2FAC3"/>
<evidence type="ECO:0000313" key="1">
    <source>
        <dbReference type="EMBL" id="OGZ34732.1"/>
    </source>
</evidence>
<protein>
    <submittedName>
        <fullName evidence="1">Uncharacterized protein</fullName>
    </submittedName>
</protein>
<gene>
    <name evidence="1" type="ORF">A2174_02210</name>
</gene>
<name>A0A1G2FAC3_9BACT</name>
<dbReference type="Proteomes" id="UP000177725">
    <property type="component" value="Unassembled WGS sequence"/>
</dbReference>
<reference evidence="1 2" key="1">
    <citation type="journal article" date="2016" name="Nat. Commun.">
        <title>Thousands of microbial genomes shed light on interconnected biogeochemical processes in an aquifer system.</title>
        <authorList>
            <person name="Anantharaman K."/>
            <person name="Brown C.T."/>
            <person name="Hug L.A."/>
            <person name="Sharon I."/>
            <person name="Castelle C.J."/>
            <person name="Probst A.J."/>
            <person name="Thomas B.C."/>
            <person name="Singh A."/>
            <person name="Wilkins M.J."/>
            <person name="Karaoz U."/>
            <person name="Brodie E.L."/>
            <person name="Williams K.H."/>
            <person name="Hubbard S.S."/>
            <person name="Banfield J.F."/>
        </authorList>
    </citation>
    <scope>NUCLEOTIDE SEQUENCE [LARGE SCALE GENOMIC DNA]</scope>
</reference>
<comment type="caution">
    <text evidence="1">The sequence shown here is derived from an EMBL/GenBank/DDBJ whole genome shotgun (WGS) entry which is preliminary data.</text>
</comment>
<accession>A0A1G2FAC3</accession>
<organism evidence="1 2">
    <name type="scientific">Candidatus Portnoybacteria bacterium RBG_13_41_18</name>
    <dbReference type="NCBI Taxonomy" id="1801991"/>
    <lineage>
        <taxon>Bacteria</taxon>
        <taxon>Candidatus Portnoyibacteriota</taxon>
    </lineage>
</organism>
<proteinExistence type="predicted"/>
<dbReference type="EMBL" id="MHMV01000013">
    <property type="protein sequence ID" value="OGZ34732.1"/>
    <property type="molecule type" value="Genomic_DNA"/>
</dbReference>
<evidence type="ECO:0000313" key="2">
    <source>
        <dbReference type="Proteomes" id="UP000177725"/>
    </source>
</evidence>
<sequence>MDIKVGPYSKIRVESGGGGITTISSPDDFKLEIGEISNNHAGSKIAGVRVSAVQNLLFGARFVPGTGPDMEITFERDFLTGKFFRVFLHVWADGASFNYYLNERGGWVYRPNAEAPAPTDALKIKLPTHKDLSKMHSK</sequence>